<evidence type="ECO:0000313" key="9">
    <source>
        <dbReference type="Proteomes" id="UP001168167"/>
    </source>
</evidence>
<evidence type="ECO:0000313" key="8">
    <source>
        <dbReference type="EMBL" id="MDM5148135.1"/>
    </source>
</evidence>
<evidence type="ECO:0000256" key="2">
    <source>
        <dbReference type="ARBA" id="ARBA00022764"/>
    </source>
</evidence>
<keyword evidence="2" id="KW-0574">Periplasm</keyword>
<dbReference type="SUPFAM" id="SSF54534">
    <property type="entry name" value="FKBP-like"/>
    <property type="match status" value="2"/>
</dbReference>
<dbReference type="PANTHER" id="PTHR47637">
    <property type="entry name" value="CHAPERONE SURA"/>
    <property type="match status" value="1"/>
</dbReference>
<dbReference type="Pfam" id="PF09312">
    <property type="entry name" value="SurA_N"/>
    <property type="match status" value="1"/>
</dbReference>
<feature type="domain" description="PpiC" evidence="7">
    <location>
        <begin position="278"/>
        <end position="370"/>
    </location>
</feature>
<gene>
    <name evidence="8" type="ORF">NQX30_07140</name>
</gene>
<dbReference type="EMBL" id="JANQAO010000004">
    <property type="protein sequence ID" value="MDM5148135.1"/>
    <property type="molecule type" value="Genomic_DNA"/>
</dbReference>
<evidence type="ECO:0000256" key="1">
    <source>
        <dbReference type="ARBA" id="ARBA00022729"/>
    </source>
</evidence>
<dbReference type="PANTHER" id="PTHR47637:SF1">
    <property type="entry name" value="CHAPERONE SURA"/>
    <property type="match status" value="1"/>
</dbReference>
<dbReference type="InterPro" id="IPR015391">
    <property type="entry name" value="SurA_N"/>
</dbReference>
<evidence type="ECO:0000256" key="5">
    <source>
        <dbReference type="ARBA" id="ARBA00023235"/>
    </source>
</evidence>
<keyword evidence="1" id="KW-0732">Signal</keyword>
<dbReference type="Pfam" id="PF00639">
    <property type="entry name" value="Rotamase"/>
    <property type="match status" value="2"/>
</dbReference>
<dbReference type="PROSITE" id="PS50198">
    <property type="entry name" value="PPIC_PPIASE_2"/>
    <property type="match status" value="2"/>
</dbReference>
<dbReference type="InterPro" id="IPR027304">
    <property type="entry name" value="Trigger_fact/SurA_dom_sf"/>
</dbReference>
<dbReference type="Proteomes" id="UP001168167">
    <property type="component" value="Unassembled WGS sequence"/>
</dbReference>
<dbReference type="Gene3D" id="3.10.50.40">
    <property type="match status" value="2"/>
</dbReference>
<accession>A0ABT7QNI6</accession>
<dbReference type="SUPFAM" id="SSF109998">
    <property type="entry name" value="Triger factor/SurA peptide-binding domain-like"/>
    <property type="match status" value="1"/>
</dbReference>
<evidence type="ECO:0000259" key="7">
    <source>
        <dbReference type="PROSITE" id="PS50198"/>
    </source>
</evidence>
<evidence type="ECO:0000256" key="3">
    <source>
        <dbReference type="ARBA" id="ARBA00023110"/>
    </source>
</evidence>
<evidence type="ECO:0000256" key="6">
    <source>
        <dbReference type="PROSITE-ProRule" id="PRU00278"/>
    </source>
</evidence>
<name>A0ABT7QNI6_9GAMM</name>
<proteinExistence type="predicted"/>
<feature type="domain" description="PpiC" evidence="7">
    <location>
        <begin position="171"/>
        <end position="268"/>
    </location>
</feature>
<keyword evidence="9" id="KW-1185">Reference proteome</keyword>
<reference evidence="8" key="1">
    <citation type="submission" date="2022-08" db="EMBL/GenBank/DDBJ databases">
        <authorList>
            <person name="Dzunkova M."/>
            <person name="La Clair J."/>
            <person name="Tyml T."/>
            <person name="Doud D."/>
            <person name="Schulz F."/>
            <person name="Piquer S."/>
            <person name="Porcel Sanchis D."/>
            <person name="Osborn A."/>
            <person name="Robinson D."/>
            <person name="Louie K.B."/>
            <person name="Bowen B.P."/>
            <person name="Bowers R."/>
            <person name="Lee J."/>
            <person name="Arnau Llombart V."/>
            <person name="Diaz Villanueva W."/>
            <person name="Gosliner T."/>
            <person name="Northen T."/>
            <person name="Cheng J.-F."/>
            <person name="Burkart M.D."/>
            <person name="Woyke T."/>
        </authorList>
    </citation>
    <scope>NUCLEOTIDE SEQUENCE</scope>
    <source>
        <strain evidence="8">Df01</strain>
    </source>
</reference>
<keyword evidence="3 6" id="KW-0697">Rotamase</keyword>
<evidence type="ECO:0000256" key="4">
    <source>
        <dbReference type="ARBA" id="ARBA00023186"/>
    </source>
</evidence>
<dbReference type="Gene3D" id="1.10.4030.10">
    <property type="entry name" value="Porin chaperone SurA, peptide-binding domain"/>
    <property type="match status" value="1"/>
</dbReference>
<keyword evidence="5 6" id="KW-0413">Isomerase</keyword>
<dbReference type="GO" id="GO:0003755">
    <property type="term" value="F:peptidyl-prolyl cis-trans isomerase activity"/>
    <property type="evidence" value="ECO:0007669"/>
    <property type="project" value="UniProtKB-EC"/>
</dbReference>
<comment type="caution">
    <text evidence="8">The sequence shown here is derived from an EMBL/GenBank/DDBJ whole genome shotgun (WGS) entry which is preliminary data.</text>
</comment>
<dbReference type="EC" id="5.2.1.8" evidence="8"/>
<dbReference type="InterPro" id="IPR050280">
    <property type="entry name" value="OMP_Chaperone_SurA"/>
</dbReference>
<dbReference type="InterPro" id="IPR000297">
    <property type="entry name" value="PPIase_PpiC"/>
</dbReference>
<sequence length="427" mass="47939">MKNLVLVWIVSAVISAPMAIADKKINSIIAVVNNDSISRLQAEREAANILKIARQNGNTLSFEEASRNALESLIAKRLQLQRARLLGIAIPDHAVERRLAELRAEWEIADGAALAQKVKERFGITMKKFREAVRDEITIQAVYYNEIFIQTPVSDEEVTHFLQTETDATQKRQYHLRHILIAADESNKVQKRTEIEALRARVIAGEDFASLAKTHSDGGNAANGGDLGARESDNIPTPFLTEAKNLRIGELSRIVETARGFHLLQLIDAKRSSLREGVDRIKLSHLFLPLEKKDFAEQLRKEIEVGGDFNALVQKHSIDSISVEKNGDLGWFNVHDLPDYFATTVPTVKEGGISPVIESPFGLHLVRVVEINKQELNAEKTQEWARGIVHERKALENRLEWLEQLRGSAHIIVLDPEYAGIINQENE</sequence>
<keyword evidence="4" id="KW-0143">Chaperone</keyword>
<protein>
    <submittedName>
        <fullName evidence="8">Peptidylprolyl isomerase</fullName>
        <ecNumber evidence="8">5.2.1.8</ecNumber>
    </submittedName>
</protein>
<dbReference type="InterPro" id="IPR046357">
    <property type="entry name" value="PPIase_dom_sf"/>
</dbReference>
<reference evidence="8" key="2">
    <citation type="journal article" date="2023" name="Microbiome">
        <title>Synthase-selected sorting approach identifies a beta-lactone synthase in a nudibranch symbiotic bacterium.</title>
        <authorList>
            <person name="Dzunkova M."/>
            <person name="La Clair J.J."/>
            <person name="Tyml T."/>
            <person name="Doud D."/>
            <person name="Schulz F."/>
            <person name="Piquer-Esteban S."/>
            <person name="Porcel Sanchis D."/>
            <person name="Osborn A."/>
            <person name="Robinson D."/>
            <person name="Louie K.B."/>
            <person name="Bowen B.P."/>
            <person name="Bowers R.M."/>
            <person name="Lee J."/>
            <person name="Arnau V."/>
            <person name="Diaz-Villanueva W."/>
            <person name="Stepanauskas R."/>
            <person name="Gosliner T."/>
            <person name="Date S.V."/>
            <person name="Northen T.R."/>
            <person name="Cheng J.F."/>
            <person name="Burkart M.D."/>
            <person name="Woyke T."/>
        </authorList>
    </citation>
    <scope>NUCLEOTIDE SEQUENCE</scope>
    <source>
        <strain evidence="8">Df01</strain>
    </source>
</reference>
<organism evidence="8 9">
    <name type="scientific">Candidatus Doriopsillibacter californiensis</name>
    <dbReference type="NCBI Taxonomy" id="2970740"/>
    <lineage>
        <taxon>Bacteria</taxon>
        <taxon>Pseudomonadati</taxon>
        <taxon>Pseudomonadota</taxon>
        <taxon>Gammaproteobacteria</taxon>
        <taxon>Candidatus Tethybacterales</taxon>
        <taxon>Candidatus Persebacteraceae</taxon>
        <taxon>Candidatus Doriopsillibacter</taxon>
    </lineage>
</organism>